<evidence type="ECO:0000259" key="7">
    <source>
        <dbReference type="SMART" id="SM00893"/>
    </source>
</evidence>
<feature type="binding site" evidence="6">
    <location>
        <begin position="246"/>
        <end position="247"/>
    </location>
    <ligand>
        <name>FAD</name>
        <dbReference type="ChEBI" id="CHEBI:57692"/>
    </ligand>
</feature>
<dbReference type="PROSITE" id="PS00696">
    <property type="entry name" value="ETF_ALPHA"/>
    <property type="match status" value="1"/>
</dbReference>
<dbReference type="PIRSF" id="PIRSF000089">
    <property type="entry name" value="Electra_flavoP_a"/>
    <property type="match status" value="1"/>
</dbReference>
<dbReference type="PANTHER" id="PTHR43153">
    <property type="entry name" value="ELECTRON TRANSFER FLAVOPROTEIN ALPHA"/>
    <property type="match status" value="1"/>
</dbReference>
<dbReference type="InterPro" id="IPR001308">
    <property type="entry name" value="ETF_a/FixB"/>
</dbReference>
<organism evidence="8 9">
    <name type="scientific">Candidatus Scatousia excrementigallinarum</name>
    <dbReference type="NCBI Taxonomy" id="2840935"/>
    <lineage>
        <taxon>Bacteria</taxon>
        <taxon>Candidatus Scatousia</taxon>
    </lineage>
</organism>
<dbReference type="InterPro" id="IPR029035">
    <property type="entry name" value="DHS-like_NAD/FAD-binding_dom"/>
</dbReference>
<dbReference type="GO" id="GO:0009055">
    <property type="term" value="F:electron transfer activity"/>
    <property type="evidence" value="ECO:0007669"/>
    <property type="project" value="InterPro"/>
</dbReference>
<dbReference type="AlphaFoldDB" id="A0A9D1EZC1"/>
<name>A0A9D1EZC1_9BACT</name>
<dbReference type="InterPro" id="IPR014730">
    <property type="entry name" value="ETF_a/b_N"/>
</dbReference>
<dbReference type="Pfam" id="PF00766">
    <property type="entry name" value="ETF_alpha"/>
    <property type="match status" value="1"/>
</dbReference>
<keyword evidence="2" id="KW-0813">Transport</keyword>
<dbReference type="Gene3D" id="3.40.50.620">
    <property type="entry name" value="HUPs"/>
    <property type="match status" value="1"/>
</dbReference>
<dbReference type="GO" id="GO:0050660">
    <property type="term" value="F:flavin adenine dinucleotide binding"/>
    <property type="evidence" value="ECO:0007669"/>
    <property type="project" value="InterPro"/>
</dbReference>
<feature type="binding site" evidence="6">
    <location>
        <position position="298"/>
    </location>
    <ligand>
        <name>FAD</name>
        <dbReference type="ChEBI" id="CHEBI:57692"/>
    </ligand>
</feature>
<evidence type="ECO:0000256" key="6">
    <source>
        <dbReference type="PIRSR" id="PIRSR000089-1"/>
    </source>
</evidence>
<keyword evidence="4 6" id="KW-0274">FAD</keyword>
<evidence type="ECO:0000256" key="4">
    <source>
        <dbReference type="ARBA" id="ARBA00022827"/>
    </source>
</evidence>
<sequence length="333" mass="36583">MSKQILIYAEVTRENYIHTVFFELANKARELAAKLDNAEVNALLISKPGLAAEYKEAFINSGIDKIYTVEDERFELYCTDYFAKAAVDVINEIKPEILLIGATHQGRDLAPRISTSLHTGLTADCTGLDINEKGQLAATRPTFGGQLMATILCRNLPQMATVRPKVFKPAEKDNIKQTEIINKQINLDGIPKCVEILEFRKKLTNSLNELDSAEIIVAGGRGMKNDEGFRLLKEFADKIGAAVGASRLAVEMGLAPHEMQIGQTGKTVTPKLYIACGISGAIQHTIGMDKSDKIIAINTDENAPIFDIADYGMVGDAFEILPELIKYSFKTDI</sequence>
<dbReference type="Pfam" id="PF01012">
    <property type="entry name" value="ETF"/>
    <property type="match status" value="1"/>
</dbReference>
<dbReference type="FunFam" id="3.40.50.1220:FF:000001">
    <property type="entry name" value="Electron transfer flavoprotein, alpha subunit"/>
    <property type="match status" value="1"/>
</dbReference>
<dbReference type="SUPFAM" id="SSF52402">
    <property type="entry name" value="Adenine nucleotide alpha hydrolases-like"/>
    <property type="match status" value="1"/>
</dbReference>
<dbReference type="Proteomes" id="UP000823928">
    <property type="component" value="Unassembled WGS sequence"/>
</dbReference>
<feature type="domain" description="Electron transfer flavoprotein alpha/beta-subunit N-terminal" evidence="7">
    <location>
        <begin position="5"/>
        <end position="203"/>
    </location>
</feature>
<feature type="binding site" evidence="6">
    <location>
        <begin position="260"/>
        <end position="264"/>
    </location>
    <ligand>
        <name>FAD</name>
        <dbReference type="ChEBI" id="CHEBI:57692"/>
    </ligand>
</feature>
<dbReference type="EMBL" id="DVIU01000163">
    <property type="protein sequence ID" value="HIS36608.1"/>
    <property type="molecule type" value="Genomic_DNA"/>
</dbReference>
<feature type="binding site" evidence="6">
    <location>
        <begin position="277"/>
        <end position="284"/>
    </location>
    <ligand>
        <name>FAD</name>
        <dbReference type="ChEBI" id="CHEBI:57692"/>
    </ligand>
</feature>
<evidence type="ECO:0000313" key="9">
    <source>
        <dbReference type="Proteomes" id="UP000823928"/>
    </source>
</evidence>
<dbReference type="CDD" id="cd01715">
    <property type="entry name" value="ETF_alpha"/>
    <property type="match status" value="1"/>
</dbReference>
<keyword evidence="3" id="KW-0285">Flavoprotein</keyword>
<dbReference type="InterPro" id="IPR033947">
    <property type="entry name" value="ETF_alpha_N"/>
</dbReference>
<evidence type="ECO:0000256" key="1">
    <source>
        <dbReference type="ARBA" id="ARBA00005817"/>
    </source>
</evidence>
<comment type="caution">
    <text evidence="8">The sequence shown here is derived from an EMBL/GenBank/DDBJ whole genome shotgun (WGS) entry which is preliminary data.</text>
</comment>
<comment type="cofactor">
    <cofactor evidence="6">
        <name>FAD</name>
        <dbReference type="ChEBI" id="CHEBI:57692"/>
    </cofactor>
    <text evidence="6">Binds 1 FAD per dimer.</text>
</comment>
<reference evidence="8" key="2">
    <citation type="journal article" date="2021" name="PeerJ">
        <title>Extensive microbial diversity within the chicken gut microbiome revealed by metagenomics and culture.</title>
        <authorList>
            <person name="Gilroy R."/>
            <person name="Ravi A."/>
            <person name="Getino M."/>
            <person name="Pursley I."/>
            <person name="Horton D.L."/>
            <person name="Alikhan N.F."/>
            <person name="Baker D."/>
            <person name="Gharbi K."/>
            <person name="Hall N."/>
            <person name="Watson M."/>
            <person name="Adriaenssens E.M."/>
            <person name="Foster-Nyarko E."/>
            <person name="Jarju S."/>
            <person name="Secka A."/>
            <person name="Antonio M."/>
            <person name="Oren A."/>
            <person name="Chaudhuri R.R."/>
            <person name="La Ragione R."/>
            <person name="Hildebrand F."/>
            <person name="Pallen M.J."/>
        </authorList>
    </citation>
    <scope>NUCLEOTIDE SEQUENCE</scope>
    <source>
        <strain evidence="8">6276</strain>
    </source>
</reference>
<dbReference type="InterPro" id="IPR018206">
    <property type="entry name" value="ETF_asu_C_CS"/>
</dbReference>
<dbReference type="SMART" id="SM00893">
    <property type="entry name" value="ETF"/>
    <property type="match status" value="1"/>
</dbReference>
<protein>
    <submittedName>
        <fullName evidence="8">Electron transfer flavoprotein subunit alpha/FixB family protein</fullName>
    </submittedName>
</protein>
<dbReference type="InterPro" id="IPR014729">
    <property type="entry name" value="Rossmann-like_a/b/a_fold"/>
</dbReference>
<evidence type="ECO:0000256" key="2">
    <source>
        <dbReference type="ARBA" id="ARBA00022448"/>
    </source>
</evidence>
<evidence type="ECO:0000313" key="8">
    <source>
        <dbReference type="EMBL" id="HIS36608.1"/>
    </source>
</evidence>
<keyword evidence="5" id="KW-0249">Electron transport</keyword>
<reference evidence="8" key="1">
    <citation type="submission" date="2020-10" db="EMBL/GenBank/DDBJ databases">
        <authorList>
            <person name="Gilroy R."/>
        </authorList>
    </citation>
    <scope>NUCLEOTIDE SEQUENCE</scope>
    <source>
        <strain evidence="8">6276</strain>
    </source>
</reference>
<dbReference type="GO" id="GO:0033539">
    <property type="term" value="P:fatty acid beta-oxidation using acyl-CoA dehydrogenase"/>
    <property type="evidence" value="ECO:0007669"/>
    <property type="project" value="TreeGrafter"/>
</dbReference>
<gene>
    <name evidence="8" type="ORF">IAC10_08270</name>
</gene>
<proteinExistence type="inferred from homology"/>
<evidence type="ECO:0000256" key="3">
    <source>
        <dbReference type="ARBA" id="ARBA00022630"/>
    </source>
</evidence>
<comment type="similarity">
    <text evidence="1">Belongs to the ETF alpha-subunit/FixB family.</text>
</comment>
<accession>A0A9D1EZC1</accession>
<feature type="binding site" evidence="6">
    <location>
        <position position="221"/>
    </location>
    <ligand>
        <name>FAD</name>
        <dbReference type="ChEBI" id="CHEBI:57692"/>
    </ligand>
</feature>
<dbReference type="PANTHER" id="PTHR43153:SF1">
    <property type="entry name" value="ELECTRON TRANSFER FLAVOPROTEIN SUBUNIT ALPHA, MITOCHONDRIAL"/>
    <property type="match status" value="1"/>
</dbReference>
<dbReference type="InterPro" id="IPR014731">
    <property type="entry name" value="ETF_asu_C"/>
</dbReference>
<dbReference type="SUPFAM" id="SSF52467">
    <property type="entry name" value="DHS-like NAD/FAD-binding domain"/>
    <property type="match status" value="1"/>
</dbReference>
<evidence type="ECO:0000256" key="5">
    <source>
        <dbReference type="ARBA" id="ARBA00022982"/>
    </source>
</evidence>
<dbReference type="Gene3D" id="3.40.50.1220">
    <property type="entry name" value="TPP-binding domain"/>
    <property type="match status" value="1"/>
</dbReference>